<dbReference type="SUPFAM" id="SSF55154">
    <property type="entry name" value="CYTH-like phosphatases"/>
    <property type="match status" value="1"/>
</dbReference>
<dbReference type="PANTHER" id="PTHR34932:SF1">
    <property type="entry name" value="TRPL TRANSLOCATION DEFECT PROTEIN 14"/>
    <property type="match status" value="1"/>
</dbReference>
<proteinExistence type="predicted"/>
<dbReference type="GO" id="GO:0070300">
    <property type="term" value="F:phosphatidic acid binding"/>
    <property type="evidence" value="ECO:0007669"/>
    <property type="project" value="TreeGrafter"/>
</dbReference>
<dbReference type="GO" id="GO:0005525">
    <property type="term" value="F:GTP binding"/>
    <property type="evidence" value="ECO:0007669"/>
    <property type="project" value="TreeGrafter"/>
</dbReference>
<feature type="compositionally biased region" description="Basic and acidic residues" evidence="1">
    <location>
        <begin position="12"/>
        <end position="31"/>
    </location>
</feature>
<name>A0A8J8T3D5_HALGN</name>
<evidence type="ECO:0000313" key="4">
    <source>
        <dbReference type="Proteomes" id="UP000785679"/>
    </source>
</evidence>
<feature type="region of interest" description="Disordered" evidence="1">
    <location>
        <begin position="1"/>
        <end position="31"/>
    </location>
</feature>
<feature type="compositionally biased region" description="Polar residues" evidence="1">
    <location>
        <begin position="1"/>
        <end position="11"/>
    </location>
</feature>
<dbReference type="InterPro" id="IPR053227">
    <property type="entry name" value="TRPL-trafficking_regulator"/>
</dbReference>
<comment type="caution">
    <text evidence="3">The sequence shown here is derived from an EMBL/GenBank/DDBJ whole genome shotgun (WGS) entry which is preliminary data.</text>
</comment>
<dbReference type="Gene3D" id="2.40.320.10">
    <property type="entry name" value="Hypothetical Protein Pfu-838710-001"/>
    <property type="match status" value="1"/>
</dbReference>
<dbReference type="InterPro" id="IPR033469">
    <property type="entry name" value="CYTH-like_dom_sf"/>
</dbReference>
<accession>A0A8J8T3D5</accession>
<dbReference type="InterPro" id="IPR038727">
    <property type="entry name" value="NadR/Ttd14_AAA_dom"/>
</dbReference>
<gene>
    <name evidence="3" type="ORF">FGO68_gene2527</name>
</gene>
<evidence type="ECO:0000313" key="3">
    <source>
        <dbReference type="EMBL" id="TNV80345.1"/>
    </source>
</evidence>
<protein>
    <recommendedName>
        <fullName evidence="2">NadR/Ttd14 AAA domain-containing protein</fullName>
    </recommendedName>
</protein>
<dbReference type="Proteomes" id="UP000785679">
    <property type="component" value="Unassembled WGS sequence"/>
</dbReference>
<reference evidence="3" key="1">
    <citation type="submission" date="2019-06" db="EMBL/GenBank/DDBJ databases">
        <authorList>
            <person name="Zheng W."/>
        </authorList>
    </citation>
    <scope>NUCLEOTIDE SEQUENCE</scope>
    <source>
        <strain evidence="3">QDHG01</strain>
    </source>
</reference>
<feature type="domain" description="NadR/Ttd14 AAA" evidence="2">
    <location>
        <begin position="47"/>
        <end position="221"/>
    </location>
</feature>
<keyword evidence="4" id="KW-1185">Reference proteome</keyword>
<dbReference type="GO" id="GO:0035091">
    <property type="term" value="F:phosphatidylinositol binding"/>
    <property type="evidence" value="ECO:0007669"/>
    <property type="project" value="TreeGrafter"/>
</dbReference>
<dbReference type="EMBL" id="RRYP01007631">
    <property type="protein sequence ID" value="TNV80345.1"/>
    <property type="molecule type" value="Genomic_DNA"/>
</dbReference>
<evidence type="ECO:0000259" key="2">
    <source>
        <dbReference type="Pfam" id="PF13521"/>
    </source>
</evidence>
<dbReference type="SUPFAM" id="SSF52540">
    <property type="entry name" value="P-loop containing nucleoside triphosphate hydrolases"/>
    <property type="match status" value="1"/>
</dbReference>
<dbReference type="Pfam" id="PF13521">
    <property type="entry name" value="AAA_28"/>
    <property type="match status" value="1"/>
</dbReference>
<dbReference type="OrthoDB" id="6375174at2759"/>
<organism evidence="3 4">
    <name type="scientific">Halteria grandinella</name>
    <dbReference type="NCBI Taxonomy" id="5974"/>
    <lineage>
        <taxon>Eukaryota</taxon>
        <taxon>Sar</taxon>
        <taxon>Alveolata</taxon>
        <taxon>Ciliophora</taxon>
        <taxon>Intramacronucleata</taxon>
        <taxon>Spirotrichea</taxon>
        <taxon>Stichotrichia</taxon>
        <taxon>Sporadotrichida</taxon>
        <taxon>Halteriidae</taxon>
        <taxon>Halteria</taxon>
    </lineage>
</organism>
<evidence type="ECO:0000256" key="1">
    <source>
        <dbReference type="SAM" id="MobiDB-lite"/>
    </source>
</evidence>
<sequence>MKRTSSKSSAHGSHEDTGIQRSQSRPDDRSALDARKALKESKHPITRICLTGGPCAGKTTALATLSVVLQQMGFKVLQVPEAATLLMKGGAFIQTGKMTLSKAVRFQINLMKLQMSLEDNFIQIAMSSDQPSIILCDRGVMDGSAYTDDNVWQAILDETGWSTMQLRDRRYEAVLHLVSAAQGAEEFYCSQNNEARYEDIEAAKAIDQKLINAWVGHPHFSIIQNNFQTFQMKIDNCLETVLKVIGLPSPSTFIKKFLLIADKANYDVNVPRNVKKEYFNIEETFLQLLGEDQIDNVIRKIGKNDSFIYYHETKVVQNNERIVRKRQITAREYIELLDQKDPEKKVIKKLRQCFIHEQQYFMVDTFLNLKAFPFSIMRIETTKEAQQIKIPPFVKVLREVTDEVVYETRQISDLKYVMTEKDKKDIEEKLKATRLTQSHSAPA</sequence>
<dbReference type="Gene3D" id="3.40.50.300">
    <property type="entry name" value="P-loop containing nucleotide triphosphate hydrolases"/>
    <property type="match status" value="1"/>
</dbReference>
<dbReference type="PANTHER" id="PTHR34932">
    <property type="entry name" value="TRPL TRANSLOCATION DEFECT PROTEIN 14"/>
    <property type="match status" value="1"/>
</dbReference>
<dbReference type="InterPro" id="IPR027417">
    <property type="entry name" value="P-loop_NTPase"/>
</dbReference>
<dbReference type="AlphaFoldDB" id="A0A8J8T3D5"/>